<protein>
    <submittedName>
        <fullName evidence="1">Uncharacterized protein</fullName>
    </submittedName>
</protein>
<name>A0A4S3JDI7_9EURO</name>
<sequence>MAKAIDVKMHHRRRVTVVKADGWEFDLENPPALCQVKNL</sequence>
<dbReference type="EMBL" id="SOSA01000279">
    <property type="protein sequence ID" value="THC93210.1"/>
    <property type="molecule type" value="Genomic_DNA"/>
</dbReference>
<accession>A0A4S3JDI7</accession>
<dbReference type="Proteomes" id="UP000308092">
    <property type="component" value="Unassembled WGS sequence"/>
</dbReference>
<comment type="caution">
    <text evidence="1">The sequence shown here is derived from an EMBL/GenBank/DDBJ whole genome shotgun (WGS) entry which is preliminary data.</text>
</comment>
<dbReference type="VEuPathDB" id="FungiDB:EYZ11_007315"/>
<proteinExistence type="predicted"/>
<dbReference type="AlphaFoldDB" id="A0A4S3JDI7"/>
<keyword evidence="2" id="KW-1185">Reference proteome</keyword>
<reference evidence="1 2" key="1">
    <citation type="submission" date="2019-03" db="EMBL/GenBank/DDBJ databases">
        <title>The genome sequence of a newly discovered highly antifungal drug resistant Aspergillus species, Aspergillus tanneri NIH 1004.</title>
        <authorList>
            <person name="Mounaud S."/>
            <person name="Singh I."/>
            <person name="Joardar V."/>
            <person name="Pakala S."/>
            <person name="Pakala S."/>
            <person name="Venepally P."/>
            <person name="Hoover J."/>
            <person name="Nierman W."/>
            <person name="Chung J."/>
            <person name="Losada L."/>
        </authorList>
    </citation>
    <scope>NUCLEOTIDE SEQUENCE [LARGE SCALE GENOMIC DNA]</scope>
    <source>
        <strain evidence="1 2">NIH1004</strain>
    </source>
</reference>
<evidence type="ECO:0000313" key="1">
    <source>
        <dbReference type="EMBL" id="THC93210.1"/>
    </source>
</evidence>
<evidence type="ECO:0000313" key="2">
    <source>
        <dbReference type="Proteomes" id="UP000308092"/>
    </source>
</evidence>
<gene>
    <name evidence="1" type="ORF">EYZ11_007315</name>
</gene>
<organism evidence="1 2">
    <name type="scientific">Aspergillus tanneri</name>
    <dbReference type="NCBI Taxonomy" id="1220188"/>
    <lineage>
        <taxon>Eukaryota</taxon>
        <taxon>Fungi</taxon>
        <taxon>Dikarya</taxon>
        <taxon>Ascomycota</taxon>
        <taxon>Pezizomycotina</taxon>
        <taxon>Eurotiomycetes</taxon>
        <taxon>Eurotiomycetidae</taxon>
        <taxon>Eurotiales</taxon>
        <taxon>Aspergillaceae</taxon>
        <taxon>Aspergillus</taxon>
        <taxon>Aspergillus subgen. Circumdati</taxon>
    </lineage>
</organism>